<proteinExistence type="inferred from homology"/>
<feature type="region of interest" description="Disordered" evidence="7">
    <location>
        <begin position="102"/>
        <end position="127"/>
    </location>
</feature>
<protein>
    <recommendedName>
        <fullName evidence="8">BZIP domain-containing protein</fullName>
    </recommendedName>
</protein>
<comment type="caution">
    <text evidence="9">The sequence shown here is derived from an EMBL/GenBank/DDBJ whole genome shotgun (WGS) entry which is preliminary data.</text>
</comment>
<organism evidence="9 10">
    <name type="scientific">Ceratopteris richardii</name>
    <name type="common">Triangle waterfern</name>
    <dbReference type="NCBI Taxonomy" id="49495"/>
    <lineage>
        <taxon>Eukaryota</taxon>
        <taxon>Viridiplantae</taxon>
        <taxon>Streptophyta</taxon>
        <taxon>Embryophyta</taxon>
        <taxon>Tracheophyta</taxon>
        <taxon>Polypodiopsida</taxon>
        <taxon>Polypodiidae</taxon>
        <taxon>Polypodiales</taxon>
        <taxon>Pteridineae</taxon>
        <taxon>Pteridaceae</taxon>
        <taxon>Parkerioideae</taxon>
        <taxon>Ceratopteris</taxon>
    </lineage>
</organism>
<evidence type="ECO:0000313" key="10">
    <source>
        <dbReference type="Proteomes" id="UP000825935"/>
    </source>
</evidence>
<evidence type="ECO:0000256" key="2">
    <source>
        <dbReference type="ARBA" id="ARBA00007163"/>
    </source>
</evidence>
<keyword evidence="4" id="KW-0238">DNA-binding</keyword>
<accession>A0A8T2SLQ3</accession>
<dbReference type="AlphaFoldDB" id="A0A8T2SLQ3"/>
<dbReference type="GO" id="GO:0005634">
    <property type="term" value="C:nucleus"/>
    <property type="evidence" value="ECO:0007669"/>
    <property type="project" value="UniProtKB-SubCell"/>
</dbReference>
<dbReference type="PANTHER" id="PTHR46714">
    <property type="entry name" value="TRANSCRIPTIONAL ACTIVATOR HAC1"/>
    <property type="match status" value="1"/>
</dbReference>
<evidence type="ECO:0000259" key="8">
    <source>
        <dbReference type="PROSITE" id="PS50217"/>
    </source>
</evidence>
<dbReference type="GO" id="GO:0003677">
    <property type="term" value="F:DNA binding"/>
    <property type="evidence" value="ECO:0007669"/>
    <property type="project" value="UniProtKB-KW"/>
</dbReference>
<evidence type="ECO:0000256" key="4">
    <source>
        <dbReference type="ARBA" id="ARBA00023125"/>
    </source>
</evidence>
<dbReference type="CDD" id="cd14704">
    <property type="entry name" value="bZIP_HY5-like"/>
    <property type="match status" value="1"/>
</dbReference>
<keyword evidence="6" id="KW-0539">Nucleus</keyword>
<dbReference type="SUPFAM" id="SSF57959">
    <property type="entry name" value="Leucine zipper domain"/>
    <property type="match status" value="1"/>
</dbReference>
<dbReference type="InterPro" id="IPR004827">
    <property type="entry name" value="bZIP"/>
</dbReference>
<evidence type="ECO:0000256" key="5">
    <source>
        <dbReference type="ARBA" id="ARBA00023163"/>
    </source>
</evidence>
<dbReference type="InterPro" id="IPR046347">
    <property type="entry name" value="bZIP_sf"/>
</dbReference>
<reference evidence="9" key="1">
    <citation type="submission" date="2021-08" db="EMBL/GenBank/DDBJ databases">
        <title>WGS assembly of Ceratopteris richardii.</title>
        <authorList>
            <person name="Marchant D.B."/>
            <person name="Chen G."/>
            <person name="Jenkins J."/>
            <person name="Shu S."/>
            <person name="Leebens-Mack J."/>
            <person name="Grimwood J."/>
            <person name="Schmutz J."/>
            <person name="Soltis P."/>
            <person name="Soltis D."/>
            <person name="Chen Z.-H."/>
        </authorList>
    </citation>
    <scope>NUCLEOTIDE SEQUENCE</scope>
    <source>
        <strain evidence="9">Whitten #5841</strain>
        <tissue evidence="9">Leaf</tissue>
    </source>
</reference>
<dbReference type="GO" id="GO:0045944">
    <property type="term" value="P:positive regulation of transcription by RNA polymerase II"/>
    <property type="evidence" value="ECO:0007669"/>
    <property type="project" value="InterPro"/>
</dbReference>
<evidence type="ECO:0000256" key="1">
    <source>
        <dbReference type="ARBA" id="ARBA00004123"/>
    </source>
</evidence>
<dbReference type="Proteomes" id="UP000825935">
    <property type="component" value="Chromosome 19"/>
</dbReference>
<keyword evidence="5" id="KW-0804">Transcription</keyword>
<gene>
    <name evidence="9" type="ORF">KP509_19G062900</name>
</gene>
<dbReference type="OrthoDB" id="674948at2759"/>
<dbReference type="PANTHER" id="PTHR46714:SF6">
    <property type="entry name" value="TRANSCRIPTIONAL ACTIVATOR HAC1"/>
    <property type="match status" value="1"/>
</dbReference>
<evidence type="ECO:0000256" key="6">
    <source>
        <dbReference type="ARBA" id="ARBA00023242"/>
    </source>
</evidence>
<comment type="subcellular location">
    <subcellularLocation>
        <location evidence="1">Nucleus</location>
    </subcellularLocation>
</comment>
<dbReference type="EMBL" id="CM035424">
    <property type="protein sequence ID" value="KAH7352769.1"/>
    <property type="molecule type" value="Genomic_DNA"/>
</dbReference>
<comment type="similarity">
    <text evidence="2">Belongs to the bZIP family.</text>
</comment>
<dbReference type="GO" id="GO:0000981">
    <property type="term" value="F:DNA-binding transcription factor activity, RNA polymerase II-specific"/>
    <property type="evidence" value="ECO:0007669"/>
    <property type="project" value="InterPro"/>
</dbReference>
<evidence type="ECO:0000256" key="7">
    <source>
        <dbReference type="SAM" id="MobiDB-lite"/>
    </source>
</evidence>
<keyword evidence="10" id="KW-1185">Reference proteome</keyword>
<evidence type="ECO:0000256" key="3">
    <source>
        <dbReference type="ARBA" id="ARBA00023015"/>
    </source>
</evidence>
<dbReference type="PROSITE" id="PS50217">
    <property type="entry name" value="BZIP"/>
    <property type="match status" value="1"/>
</dbReference>
<evidence type="ECO:0000313" key="9">
    <source>
        <dbReference type="EMBL" id="KAH7352769.1"/>
    </source>
</evidence>
<keyword evidence="3" id="KW-0805">Transcription regulation</keyword>
<sequence length="127" mass="14693">MRRTLESHFFHNLVGHGEDSNLDDKSVPDMAWKFPTTLIASSASNHASRKKRNPVDKQQNCMKRFLRNRFCTQQARGRKKGYLSDMEARIKEIEQKNAKLKEKVSSLKQENIRRSMSIRNDDALGAS</sequence>
<name>A0A8T2SLQ3_CERRI</name>
<dbReference type="InterPro" id="IPR044280">
    <property type="entry name" value="Hac1/HY5"/>
</dbReference>
<feature type="compositionally biased region" description="Basic and acidic residues" evidence="7">
    <location>
        <begin position="102"/>
        <end position="113"/>
    </location>
</feature>
<feature type="domain" description="BZIP" evidence="8">
    <location>
        <begin position="63"/>
        <end position="110"/>
    </location>
</feature>
<dbReference type="Gene3D" id="1.20.5.170">
    <property type="match status" value="1"/>
</dbReference>